<dbReference type="PANTHER" id="PTHR45625:SF3">
    <property type="entry name" value="PEPTIDYL-PROLYL CIS-TRANS ISOMERASE B-RELATED"/>
    <property type="match status" value="1"/>
</dbReference>
<dbReference type="InterPro" id="IPR029000">
    <property type="entry name" value="Cyclophilin-like_dom_sf"/>
</dbReference>
<name>A0ABP9JMD2_9MICO</name>
<dbReference type="SUPFAM" id="SSF50891">
    <property type="entry name" value="Cyclophilin-like"/>
    <property type="match status" value="1"/>
</dbReference>
<dbReference type="Gene3D" id="2.40.100.10">
    <property type="entry name" value="Cyclophilin-like"/>
    <property type="match status" value="1"/>
</dbReference>
<dbReference type="InterPro" id="IPR002130">
    <property type="entry name" value="Cyclophilin-type_PPIase_dom"/>
</dbReference>
<dbReference type="Pfam" id="PF00160">
    <property type="entry name" value="Pro_isomerase"/>
    <property type="match status" value="1"/>
</dbReference>
<keyword evidence="2" id="KW-0697">Rotamase</keyword>
<feature type="transmembrane region" description="Helical" evidence="4">
    <location>
        <begin position="34"/>
        <end position="55"/>
    </location>
</feature>
<dbReference type="PROSITE" id="PS50072">
    <property type="entry name" value="CSA_PPIASE_2"/>
    <property type="match status" value="1"/>
</dbReference>
<feature type="compositionally biased region" description="Basic and acidic residues" evidence="3">
    <location>
        <begin position="1"/>
        <end position="19"/>
    </location>
</feature>
<accession>A0ABP9JMD2</accession>
<evidence type="ECO:0000256" key="1">
    <source>
        <dbReference type="ARBA" id="ARBA00002388"/>
    </source>
</evidence>
<reference evidence="7" key="1">
    <citation type="journal article" date="2019" name="Int. J. Syst. Evol. Microbiol.">
        <title>The Global Catalogue of Microorganisms (GCM) 10K type strain sequencing project: providing services to taxonomists for standard genome sequencing and annotation.</title>
        <authorList>
            <consortium name="The Broad Institute Genomics Platform"/>
            <consortium name="The Broad Institute Genome Sequencing Center for Infectious Disease"/>
            <person name="Wu L."/>
            <person name="Ma J."/>
        </authorList>
    </citation>
    <scope>NUCLEOTIDE SEQUENCE [LARGE SCALE GENOMIC DNA]</scope>
    <source>
        <strain evidence="7">JCM 17687</strain>
    </source>
</reference>
<dbReference type="Proteomes" id="UP001500427">
    <property type="component" value="Unassembled WGS sequence"/>
</dbReference>
<keyword evidence="4" id="KW-0472">Membrane</keyword>
<keyword evidence="4" id="KW-1133">Transmembrane helix</keyword>
<evidence type="ECO:0000259" key="5">
    <source>
        <dbReference type="PROSITE" id="PS50072"/>
    </source>
</evidence>
<proteinExistence type="inferred from homology"/>
<comment type="similarity">
    <text evidence="2">Belongs to the cyclophilin-type PPIase family.</text>
</comment>
<organism evidence="6 7">
    <name type="scientific">Terrabacter aeriphilus</name>
    <dbReference type="NCBI Taxonomy" id="515662"/>
    <lineage>
        <taxon>Bacteria</taxon>
        <taxon>Bacillati</taxon>
        <taxon>Actinomycetota</taxon>
        <taxon>Actinomycetes</taxon>
        <taxon>Micrococcales</taxon>
        <taxon>Intrasporangiaceae</taxon>
        <taxon>Terrabacter</taxon>
    </lineage>
</organism>
<comment type="function">
    <text evidence="1 2">PPIases accelerate the folding of proteins. It catalyzes the cis-trans isomerization of proline imidic peptide bonds in oligopeptides.</text>
</comment>
<feature type="domain" description="PPIase cyclophilin-type" evidence="5">
    <location>
        <begin position="129"/>
        <end position="276"/>
    </location>
</feature>
<dbReference type="EMBL" id="BAABIW010000025">
    <property type="protein sequence ID" value="GAA5034291.1"/>
    <property type="molecule type" value="Genomic_DNA"/>
</dbReference>
<evidence type="ECO:0000256" key="2">
    <source>
        <dbReference type="RuleBase" id="RU363019"/>
    </source>
</evidence>
<dbReference type="PRINTS" id="PR00153">
    <property type="entry name" value="CSAPPISMRASE"/>
</dbReference>
<comment type="caution">
    <text evidence="6">The sequence shown here is derived from an EMBL/GenBank/DDBJ whole genome shotgun (WGS) entry which is preliminary data.</text>
</comment>
<feature type="region of interest" description="Disordered" evidence="3">
    <location>
        <begin position="56"/>
        <end position="82"/>
    </location>
</feature>
<evidence type="ECO:0000256" key="4">
    <source>
        <dbReference type="SAM" id="Phobius"/>
    </source>
</evidence>
<evidence type="ECO:0000256" key="3">
    <source>
        <dbReference type="SAM" id="MobiDB-lite"/>
    </source>
</evidence>
<dbReference type="PANTHER" id="PTHR45625">
    <property type="entry name" value="PEPTIDYL-PROLYL CIS-TRANS ISOMERASE-RELATED"/>
    <property type="match status" value="1"/>
</dbReference>
<dbReference type="GO" id="GO:0016853">
    <property type="term" value="F:isomerase activity"/>
    <property type="evidence" value="ECO:0007669"/>
    <property type="project" value="UniProtKB-KW"/>
</dbReference>
<evidence type="ECO:0000313" key="7">
    <source>
        <dbReference type="Proteomes" id="UP001500427"/>
    </source>
</evidence>
<feature type="region of interest" description="Disordered" evidence="3">
    <location>
        <begin position="1"/>
        <end position="28"/>
    </location>
</feature>
<dbReference type="InterPro" id="IPR044666">
    <property type="entry name" value="Cyclophilin_A-like"/>
</dbReference>
<evidence type="ECO:0000313" key="6">
    <source>
        <dbReference type="EMBL" id="GAA5034291.1"/>
    </source>
</evidence>
<protein>
    <recommendedName>
        <fullName evidence="2">Peptidyl-prolyl cis-trans isomerase</fullName>
        <shortName evidence="2">PPIase</shortName>
        <ecNumber evidence="2">5.2.1.8</ecNumber>
    </recommendedName>
</protein>
<dbReference type="RefSeq" id="WP_345508794.1">
    <property type="nucleotide sequence ID" value="NZ_BAABIW010000025.1"/>
</dbReference>
<gene>
    <name evidence="6" type="ORF">GCM10023258_34930</name>
</gene>
<keyword evidence="7" id="KW-1185">Reference proteome</keyword>
<keyword evidence="2 6" id="KW-0413">Isomerase</keyword>
<comment type="catalytic activity">
    <reaction evidence="2">
        <text>[protein]-peptidylproline (omega=180) = [protein]-peptidylproline (omega=0)</text>
        <dbReference type="Rhea" id="RHEA:16237"/>
        <dbReference type="Rhea" id="RHEA-COMP:10747"/>
        <dbReference type="Rhea" id="RHEA-COMP:10748"/>
        <dbReference type="ChEBI" id="CHEBI:83833"/>
        <dbReference type="ChEBI" id="CHEBI:83834"/>
        <dbReference type="EC" id="5.2.1.8"/>
    </reaction>
</comment>
<sequence>MTKEQERARARRRHEEQQKTAKPPVGDATRDKQVFGVILAVILVIAAVIAVPKIVGSSDTPSAASTAPATQPTDGATTSSGGLAAGQKLAAGCTAPPALQAKPKQQTTVPSKATAAGKTFVATVKTTCGDLVLELDGAKAPQTVASFLNLAKTGYWAPSPCHRLTTEGIYVLQCGDPTGTGQGDPGYGFGIENAPKDGRYPRGVLAMARTQDPNSNGGQFFITYKETQLPTDGGGYTIFGKVTKGLDIVDKIAAGGLVAAGEPTPVNPISILSVTVTEKKA</sequence>
<keyword evidence="4" id="KW-0812">Transmembrane</keyword>
<dbReference type="EC" id="5.2.1.8" evidence="2"/>